<gene>
    <name evidence="2" type="ORF">SAMN05443248_3475</name>
</gene>
<organism evidence="2 3">
    <name type="scientific">Bradyrhizobium erythrophlei</name>
    <dbReference type="NCBI Taxonomy" id="1437360"/>
    <lineage>
        <taxon>Bacteria</taxon>
        <taxon>Pseudomonadati</taxon>
        <taxon>Pseudomonadota</taxon>
        <taxon>Alphaproteobacteria</taxon>
        <taxon>Hyphomicrobiales</taxon>
        <taxon>Nitrobacteraceae</taxon>
        <taxon>Bradyrhizobium</taxon>
    </lineage>
</organism>
<feature type="transmembrane region" description="Helical" evidence="1">
    <location>
        <begin position="12"/>
        <end position="32"/>
    </location>
</feature>
<proteinExistence type="predicted"/>
<dbReference type="Proteomes" id="UP000189796">
    <property type="component" value="Chromosome I"/>
</dbReference>
<evidence type="ECO:0000313" key="3">
    <source>
        <dbReference type="Proteomes" id="UP000189796"/>
    </source>
</evidence>
<sequence length="33" mass="3577">MSPLSPSDVFLTVAIMSVTFLTEVGLFILIGMF</sequence>
<name>A0A1M5PRR9_9BRAD</name>
<dbReference type="AlphaFoldDB" id="A0A1M5PRR9"/>
<accession>A0A1M5PRR9</accession>
<protein>
    <submittedName>
        <fullName evidence="2">Uncharacterized protein</fullName>
    </submittedName>
</protein>
<reference evidence="2 3" key="1">
    <citation type="submission" date="2016-11" db="EMBL/GenBank/DDBJ databases">
        <authorList>
            <person name="Jaros S."/>
            <person name="Januszkiewicz K."/>
            <person name="Wedrychowicz H."/>
        </authorList>
    </citation>
    <scope>NUCLEOTIDE SEQUENCE [LARGE SCALE GENOMIC DNA]</scope>
    <source>
        <strain evidence="2 3">GAS138</strain>
    </source>
</reference>
<keyword evidence="1" id="KW-1133">Transmembrane helix</keyword>
<dbReference type="EMBL" id="LT670817">
    <property type="protein sequence ID" value="SHH04219.1"/>
    <property type="molecule type" value="Genomic_DNA"/>
</dbReference>
<keyword evidence="1" id="KW-0812">Transmembrane</keyword>
<evidence type="ECO:0000313" key="2">
    <source>
        <dbReference type="EMBL" id="SHH04219.1"/>
    </source>
</evidence>
<keyword evidence="1" id="KW-0472">Membrane</keyword>
<evidence type="ECO:0000256" key="1">
    <source>
        <dbReference type="SAM" id="Phobius"/>
    </source>
</evidence>